<organism evidence="3">
    <name type="scientific">Eremomyces bilateralis CBS 781.70</name>
    <dbReference type="NCBI Taxonomy" id="1392243"/>
    <lineage>
        <taxon>Eukaryota</taxon>
        <taxon>Fungi</taxon>
        <taxon>Dikarya</taxon>
        <taxon>Ascomycota</taxon>
        <taxon>Pezizomycotina</taxon>
        <taxon>Dothideomycetes</taxon>
        <taxon>Dothideomycetes incertae sedis</taxon>
        <taxon>Eremomycetales</taxon>
        <taxon>Eremomycetaceae</taxon>
        <taxon>Eremomyces</taxon>
    </lineage>
</organism>
<name>A0A6G1G186_9PEZI</name>
<dbReference type="AlphaFoldDB" id="A0A6G1G186"/>
<protein>
    <submittedName>
        <fullName evidence="3 5">PLP-dependent transferase</fullName>
    </submittedName>
</protein>
<evidence type="ECO:0000313" key="5">
    <source>
        <dbReference type="RefSeq" id="XP_033533409.1"/>
    </source>
</evidence>
<dbReference type="Gene3D" id="3.90.1150.10">
    <property type="entry name" value="Aspartate Aminotransferase, domain 1"/>
    <property type="match status" value="1"/>
</dbReference>
<evidence type="ECO:0000256" key="1">
    <source>
        <dbReference type="ARBA" id="ARBA00022898"/>
    </source>
</evidence>
<dbReference type="GeneID" id="54422701"/>
<sequence length="458" mass="51053">MSVVKRDNTGFGHELKKDFLFDERFINLNHGSFGAFPRQVQDVRRREQEFCEAQPDPYIRYESPLKLDQSRAALARLLKVPVETVVLVKNATTGINTVLRALTFAPGDHIVTFSTIYGACGNSVRYICETTPAESVTVDYTYPVSDHWLVDEFKRRVKEVAAKGGRVRLAIFDTVVSMPGLRVPFERLTKACKELGVLSCVDAAHGVGHVDLDISRLDCDFLTSNCHKWLFVPRGCAMLYVPLRNQHLIRSTIPTSHGLIPLLKEGEEKPRSPLPTPEPTKSAFEVNFEFVGTTDNTPYACIPAAIEYRQSLGGEEKIREYVFHLARNGGRKAAEILGTEVLGAAMDARGESRLGDCAFANVRLPMSVAAVEQTAARVTGGKGTSPDLKGTALAMKVQDWVMKTMIADYDTLIPLILYGGEWWARLSGQIYLDEHDFEFGAEVLKRLSERVLLGEIWR</sequence>
<dbReference type="PANTHER" id="PTHR43092">
    <property type="entry name" value="L-CYSTEINE DESULFHYDRASE"/>
    <property type="match status" value="1"/>
</dbReference>
<reference evidence="3 5" key="1">
    <citation type="submission" date="2020-01" db="EMBL/GenBank/DDBJ databases">
        <authorList>
            <consortium name="DOE Joint Genome Institute"/>
            <person name="Haridas S."/>
            <person name="Albert R."/>
            <person name="Binder M."/>
            <person name="Bloem J."/>
            <person name="Labutti K."/>
            <person name="Salamov A."/>
            <person name="Andreopoulos B."/>
            <person name="Baker S.E."/>
            <person name="Barry K."/>
            <person name="Bills G."/>
            <person name="Bluhm B.H."/>
            <person name="Cannon C."/>
            <person name="Castanera R."/>
            <person name="Culley D.E."/>
            <person name="Daum C."/>
            <person name="Ezra D."/>
            <person name="Gonzalez J.B."/>
            <person name="Henrissat B."/>
            <person name="Kuo A."/>
            <person name="Liang C."/>
            <person name="Lipzen A."/>
            <person name="Lutzoni F."/>
            <person name="Magnuson J."/>
            <person name="Mondo S."/>
            <person name="Nolan M."/>
            <person name="Ohm R."/>
            <person name="Pangilinan J."/>
            <person name="Park H.-J."/>
            <person name="Ramirez L."/>
            <person name="Alfaro M."/>
            <person name="Sun H."/>
            <person name="Tritt A."/>
            <person name="Yoshinaga Y."/>
            <person name="Zwiers L.-H."/>
            <person name="Turgeon B.G."/>
            <person name="Goodwin S.B."/>
            <person name="Spatafora J.W."/>
            <person name="Crous P.W."/>
            <person name="Grigoriev I.V."/>
        </authorList>
    </citation>
    <scope>NUCLEOTIDE SEQUENCE</scope>
    <source>
        <strain evidence="3 5">CBS 781.70</strain>
    </source>
</reference>
<evidence type="ECO:0000313" key="4">
    <source>
        <dbReference type="Proteomes" id="UP000504638"/>
    </source>
</evidence>
<dbReference type="Proteomes" id="UP000504638">
    <property type="component" value="Unplaced"/>
</dbReference>
<dbReference type="EMBL" id="ML975160">
    <property type="protein sequence ID" value="KAF1811778.1"/>
    <property type="molecule type" value="Genomic_DNA"/>
</dbReference>
<accession>A0A6G1G186</accession>
<reference evidence="5" key="2">
    <citation type="submission" date="2020-04" db="EMBL/GenBank/DDBJ databases">
        <authorList>
            <consortium name="NCBI Genome Project"/>
        </authorList>
    </citation>
    <scope>NUCLEOTIDE SEQUENCE</scope>
    <source>
        <strain evidence="5">CBS 781.70</strain>
    </source>
</reference>
<reference evidence="5" key="3">
    <citation type="submission" date="2025-04" db="UniProtKB">
        <authorList>
            <consortium name="RefSeq"/>
        </authorList>
    </citation>
    <scope>IDENTIFICATION</scope>
    <source>
        <strain evidence="5">CBS 781.70</strain>
    </source>
</reference>
<gene>
    <name evidence="3 5" type="ORF">P152DRAFT_488898</name>
</gene>
<dbReference type="PANTHER" id="PTHR43092:SF2">
    <property type="entry name" value="HERCYNYLCYSTEINE SULFOXIDE LYASE"/>
    <property type="match status" value="1"/>
</dbReference>
<proteinExistence type="predicted"/>
<dbReference type="RefSeq" id="XP_033533409.1">
    <property type="nucleotide sequence ID" value="XM_033682131.1"/>
</dbReference>
<keyword evidence="1" id="KW-0663">Pyridoxal phosphate</keyword>
<dbReference type="GO" id="GO:0016740">
    <property type="term" value="F:transferase activity"/>
    <property type="evidence" value="ECO:0007669"/>
    <property type="project" value="UniProtKB-KW"/>
</dbReference>
<evidence type="ECO:0000313" key="3">
    <source>
        <dbReference type="EMBL" id="KAF1811778.1"/>
    </source>
</evidence>
<evidence type="ECO:0000259" key="2">
    <source>
        <dbReference type="Pfam" id="PF00266"/>
    </source>
</evidence>
<dbReference type="Pfam" id="PF00266">
    <property type="entry name" value="Aminotran_5"/>
    <property type="match status" value="1"/>
</dbReference>
<dbReference type="InterPro" id="IPR015424">
    <property type="entry name" value="PyrdxlP-dep_Trfase"/>
</dbReference>
<dbReference type="Gene3D" id="3.40.640.10">
    <property type="entry name" value="Type I PLP-dependent aspartate aminotransferase-like (Major domain)"/>
    <property type="match status" value="1"/>
</dbReference>
<dbReference type="InterPro" id="IPR015421">
    <property type="entry name" value="PyrdxlP-dep_Trfase_major"/>
</dbReference>
<feature type="domain" description="Aminotransferase class V" evidence="2">
    <location>
        <begin position="66"/>
        <end position="243"/>
    </location>
</feature>
<dbReference type="InterPro" id="IPR000192">
    <property type="entry name" value="Aminotrans_V_dom"/>
</dbReference>
<dbReference type="InterPro" id="IPR015422">
    <property type="entry name" value="PyrdxlP-dep_Trfase_small"/>
</dbReference>
<dbReference type="SUPFAM" id="SSF53383">
    <property type="entry name" value="PLP-dependent transferases"/>
    <property type="match status" value="1"/>
</dbReference>
<keyword evidence="4" id="KW-1185">Reference proteome</keyword>
<dbReference type="OrthoDB" id="5978656at2759"/>
<keyword evidence="3 5" id="KW-0808">Transferase</keyword>